<keyword evidence="6" id="KW-1185">Reference proteome</keyword>
<dbReference type="Proteomes" id="UP000443582">
    <property type="component" value="Unassembled WGS sequence"/>
</dbReference>
<evidence type="ECO:0000259" key="4">
    <source>
        <dbReference type="Pfam" id="PF09375"/>
    </source>
</evidence>
<sequence>MIKKSILSISLGFGLSISAATTTQTVINNYADLVYSTYSDSLDRAVVLQEDVEFFISNPGVMTLEMARESWKQARAPYGQSEVFRFYNGPIDSDQGPEGLLNAWPLDEAYIDYVEGAPNAGIVNNVADYPVITKDLLSSLNELNGEKNISTGYHAIEFLLWGQDLSATGPGNRSYTDYVIGLGQNAQRRATYLSVATDLLIDHLQTLVDAWEPNKNNYRAEFVAKNQKEALNNILAGMIYMSGDELSGERMFVAWETMGQEDEHSCFSDMTHMDIQWNFWGVANILKATGILSLTENTVLSDAINTRVAKINKMLAGLPVPFDQAILDENARVDILASIEEMEELAIELVELSEELETPVQW</sequence>
<accession>A0ABY0IG87</accession>
<dbReference type="Pfam" id="PF09375">
    <property type="entry name" value="Peptidase_M75"/>
    <property type="match status" value="1"/>
</dbReference>
<keyword evidence="2 3" id="KW-0732">Signal</keyword>
<feature type="domain" description="Imelysin-like" evidence="4">
    <location>
        <begin position="35"/>
        <end position="346"/>
    </location>
</feature>
<dbReference type="Gene3D" id="1.20.1420.20">
    <property type="entry name" value="M75 peptidase, HXXE motif"/>
    <property type="match status" value="1"/>
</dbReference>
<gene>
    <name evidence="5" type="ORF">DAY19_07525</name>
</gene>
<feature type="chain" id="PRO_5046209646" evidence="3">
    <location>
        <begin position="20"/>
        <end position="362"/>
    </location>
</feature>
<dbReference type="InterPro" id="IPR038352">
    <property type="entry name" value="Imelysin_sf"/>
</dbReference>
<evidence type="ECO:0000256" key="2">
    <source>
        <dbReference type="ARBA" id="ARBA00022729"/>
    </source>
</evidence>
<proteinExistence type="predicted"/>
<name>A0ABY0IG87_9BACT</name>
<dbReference type="InterPro" id="IPR018976">
    <property type="entry name" value="Imelysin-like"/>
</dbReference>
<comment type="subcellular location">
    <subcellularLocation>
        <location evidence="1">Cell envelope</location>
    </subcellularLocation>
</comment>
<protein>
    <submittedName>
        <fullName evidence="5">Iron-regulated protein</fullName>
    </submittedName>
</protein>
<feature type="signal peptide" evidence="3">
    <location>
        <begin position="1"/>
        <end position="19"/>
    </location>
</feature>
<evidence type="ECO:0000256" key="3">
    <source>
        <dbReference type="SAM" id="SignalP"/>
    </source>
</evidence>
<evidence type="ECO:0000313" key="6">
    <source>
        <dbReference type="Proteomes" id="UP000443582"/>
    </source>
</evidence>
<dbReference type="RefSeq" id="WP_115361003.1">
    <property type="nucleotide sequence ID" value="NZ_QDKL01000002.1"/>
</dbReference>
<organism evidence="5 6">
    <name type="scientific">Halobacteriovorax vibrionivorans</name>
    <dbReference type="NCBI Taxonomy" id="2152716"/>
    <lineage>
        <taxon>Bacteria</taxon>
        <taxon>Pseudomonadati</taxon>
        <taxon>Bdellovibrionota</taxon>
        <taxon>Bacteriovoracia</taxon>
        <taxon>Bacteriovoracales</taxon>
        <taxon>Halobacteriovoraceae</taxon>
        <taxon>Halobacteriovorax</taxon>
    </lineage>
</organism>
<dbReference type="CDD" id="cd14657">
    <property type="entry name" value="Imelysin_IrpA-like"/>
    <property type="match status" value="1"/>
</dbReference>
<evidence type="ECO:0000256" key="1">
    <source>
        <dbReference type="ARBA" id="ARBA00004196"/>
    </source>
</evidence>
<reference evidence="6" key="1">
    <citation type="journal article" date="2019" name="Int. J. Syst. Evol. Microbiol.">
        <title>Halobacteriovorax valvorus sp. nov., a novel prokaryotic predator isolated from coastal seawater of China.</title>
        <authorList>
            <person name="Chen M.-X."/>
        </authorList>
    </citation>
    <scope>NUCLEOTIDE SEQUENCE [LARGE SCALE GENOMIC DNA]</scope>
    <source>
        <strain evidence="6">BL9</strain>
    </source>
</reference>
<dbReference type="EMBL" id="QDKL01000002">
    <property type="protein sequence ID" value="RZF21529.1"/>
    <property type="molecule type" value="Genomic_DNA"/>
</dbReference>
<evidence type="ECO:0000313" key="5">
    <source>
        <dbReference type="EMBL" id="RZF21529.1"/>
    </source>
</evidence>
<comment type="caution">
    <text evidence="5">The sequence shown here is derived from an EMBL/GenBank/DDBJ whole genome shotgun (WGS) entry which is preliminary data.</text>
</comment>